<evidence type="ECO:0000259" key="2">
    <source>
        <dbReference type="Pfam" id="PF13439"/>
    </source>
</evidence>
<dbReference type="SUPFAM" id="SSF53756">
    <property type="entry name" value="UDP-Glycosyltransferase/glycogen phosphorylase"/>
    <property type="match status" value="1"/>
</dbReference>
<sequence>MRTILFIHQSADLYGSDKTLLYLVNAVKEEMKPIVIIPENGPLVEELKKIDIEYFISPVVKISRQLFTISGILKLPFHIFKSVRNLKKVLGNHKIDIIHSNTLAVFLGAFYSRKHKIKHIWHVHEIIKHPKIVAKVYPYLVNIFSDKVVFNSIASQNQMLKINPKLNKKSLVIHNGLERNKSFLKPKERKLIRERLFDLINDSSIIIGLVGRINKHKGQFLLLETFEKLKKEHLENIYLLFIGSTTVEQKFLLDHLNEEIKKRNLSNIVKIIDFQKDIWKYYDCLDIVAVPTTDPEPFGLVALEGMLSRKAVIAANHGGLKEIVLDNKTGFLFKPNDVSDLKKLLDTIIKNKNLMNSFGEEGEKRAKSIFSLNSYIVKFKDLYYSF</sequence>
<dbReference type="OrthoDB" id="502646at2"/>
<keyword evidence="4" id="KW-1185">Reference proteome</keyword>
<proteinExistence type="predicted"/>
<dbReference type="Pfam" id="PF13439">
    <property type="entry name" value="Glyco_transf_4"/>
    <property type="match status" value="1"/>
</dbReference>
<dbReference type="AlphaFoldDB" id="A0A2S7WS52"/>
<dbReference type="PANTHER" id="PTHR12526:SF627">
    <property type="entry name" value="D-RHAMNOSYLTRANSFERASE WBPZ"/>
    <property type="match status" value="1"/>
</dbReference>
<dbReference type="RefSeq" id="WP_105017013.1">
    <property type="nucleotide sequence ID" value="NZ_MSCN01000001.1"/>
</dbReference>
<feature type="domain" description="Glycosyl transferase family 1" evidence="1">
    <location>
        <begin position="200"/>
        <end position="365"/>
    </location>
</feature>
<dbReference type="EMBL" id="MSCN01000001">
    <property type="protein sequence ID" value="PQJ80413.1"/>
    <property type="molecule type" value="Genomic_DNA"/>
</dbReference>
<comment type="caution">
    <text evidence="3">The sequence shown here is derived from an EMBL/GenBank/DDBJ whole genome shotgun (WGS) entry which is preliminary data.</text>
</comment>
<organism evidence="3 4">
    <name type="scientific">Polaribacter porphyrae</name>
    <dbReference type="NCBI Taxonomy" id="1137780"/>
    <lineage>
        <taxon>Bacteria</taxon>
        <taxon>Pseudomonadati</taxon>
        <taxon>Bacteroidota</taxon>
        <taxon>Flavobacteriia</taxon>
        <taxon>Flavobacteriales</taxon>
        <taxon>Flavobacteriaceae</taxon>
    </lineage>
</organism>
<evidence type="ECO:0000259" key="1">
    <source>
        <dbReference type="Pfam" id="PF00534"/>
    </source>
</evidence>
<evidence type="ECO:0008006" key="5">
    <source>
        <dbReference type="Google" id="ProtNLM"/>
    </source>
</evidence>
<evidence type="ECO:0000313" key="3">
    <source>
        <dbReference type="EMBL" id="PQJ80413.1"/>
    </source>
</evidence>
<protein>
    <recommendedName>
        <fullName evidence="5">Glycosyl transferase family 1</fullName>
    </recommendedName>
</protein>
<dbReference type="Pfam" id="PF00534">
    <property type="entry name" value="Glycos_transf_1"/>
    <property type="match status" value="1"/>
</dbReference>
<dbReference type="PANTHER" id="PTHR12526">
    <property type="entry name" value="GLYCOSYLTRANSFERASE"/>
    <property type="match status" value="1"/>
</dbReference>
<dbReference type="Proteomes" id="UP000238882">
    <property type="component" value="Unassembled WGS sequence"/>
</dbReference>
<dbReference type="InterPro" id="IPR001296">
    <property type="entry name" value="Glyco_trans_1"/>
</dbReference>
<evidence type="ECO:0000313" key="4">
    <source>
        <dbReference type="Proteomes" id="UP000238882"/>
    </source>
</evidence>
<dbReference type="CDD" id="cd03801">
    <property type="entry name" value="GT4_PimA-like"/>
    <property type="match status" value="1"/>
</dbReference>
<dbReference type="Gene3D" id="3.40.50.2000">
    <property type="entry name" value="Glycogen Phosphorylase B"/>
    <property type="match status" value="2"/>
</dbReference>
<dbReference type="InterPro" id="IPR028098">
    <property type="entry name" value="Glyco_trans_4-like_N"/>
</dbReference>
<feature type="domain" description="Glycosyltransferase subfamily 4-like N-terminal" evidence="2">
    <location>
        <begin position="71"/>
        <end position="178"/>
    </location>
</feature>
<dbReference type="GO" id="GO:0016757">
    <property type="term" value="F:glycosyltransferase activity"/>
    <property type="evidence" value="ECO:0007669"/>
    <property type="project" value="InterPro"/>
</dbReference>
<accession>A0A2S7WS52</accession>
<name>A0A2S7WS52_9FLAO</name>
<reference evidence="3 4" key="1">
    <citation type="submission" date="2016-12" db="EMBL/GenBank/DDBJ databases">
        <title>Trade-off between light-utilization and light-protection in marine flavobacteria.</title>
        <authorList>
            <person name="Kumagai Y."/>
            <person name="Yoshizawa S."/>
            <person name="Kogure K."/>
            <person name="Iwasaki W."/>
        </authorList>
    </citation>
    <scope>NUCLEOTIDE SEQUENCE [LARGE SCALE GENOMIC DNA]</scope>
    <source>
        <strain evidence="3 4">NBRC 108759</strain>
    </source>
</reference>
<gene>
    <name evidence="3" type="ORF">BTO18_15085</name>
</gene>